<sequence>MNKKESPMFSNILGSTNTPSTNISNGSGGIGTQIVHGLIYVGILLLVLMFVELMYKYYNRLSINRTTLIENTINNDKTVTIPQNPNISGSNTVNLSSNERTGVEFSYSFYLNVNPTTFQSADQTMGLYHIFHKGYASQFPLMAPGVYMRSDQNTLRVYMNTYKTWNNYIDVENIPVSKWVHIVVVCKEHALEIYVNGNIAKKMTFDGFSPYQNYQDICVFSNRRILLSKSKVTSLGENDFNVLGSMNGLLSRLTYFSYGLSYSEIQQLMNQGPSSKMDSTQSMDIPPYMADNWWTQSK</sequence>
<name>A0A6C0KW98_9ZZZZ</name>
<dbReference type="InterPro" id="IPR013320">
    <property type="entry name" value="ConA-like_dom_sf"/>
</dbReference>
<evidence type="ECO:0000256" key="1">
    <source>
        <dbReference type="SAM" id="Phobius"/>
    </source>
</evidence>
<evidence type="ECO:0000313" key="2">
    <source>
        <dbReference type="EMBL" id="QHU20774.1"/>
    </source>
</evidence>
<reference evidence="2" key="1">
    <citation type="journal article" date="2020" name="Nature">
        <title>Giant virus diversity and host interactions through global metagenomics.</title>
        <authorList>
            <person name="Schulz F."/>
            <person name="Roux S."/>
            <person name="Paez-Espino D."/>
            <person name="Jungbluth S."/>
            <person name="Walsh D.A."/>
            <person name="Denef V.J."/>
            <person name="McMahon K.D."/>
            <person name="Konstantinidis K.T."/>
            <person name="Eloe-Fadrosh E.A."/>
            <person name="Kyrpides N.C."/>
            <person name="Woyke T."/>
        </authorList>
    </citation>
    <scope>NUCLEOTIDE SEQUENCE</scope>
    <source>
        <strain evidence="2">GVMAG-S-3300013093-109</strain>
    </source>
</reference>
<dbReference type="Pfam" id="PF13385">
    <property type="entry name" value="Laminin_G_3"/>
    <property type="match status" value="1"/>
</dbReference>
<dbReference type="SUPFAM" id="SSF49899">
    <property type="entry name" value="Concanavalin A-like lectins/glucanases"/>
    <property type="match status" value="1"/>
</dbReference>
<dbReference type="Gene3D" id="2.60.120.200">
    <property type="match status" value="1"/>
</dbReference>
<evidence type="ECO:0008006" key="3">
    <source>
        <dbReference type="Google" id="ProtNLM"/>
    </source>
</evidence>
<keyword evidence="1" id="KW-0812">Transmembrane</keyword>
<feature type="transmembrane region" description="Helical" evidence="1">
    <location>
        <begin position="34"/>
        <end position="55"/>
    </location>
</feature>
<keyword evidence="1" id="KW-1133">Transmembrane helix</keyword>
<protein>
    <recommendedName>
        <fullName evidence="3">LamG-like jellyroll fold domain-containing protein</fullName>
    </recommendedName>
</protein>
<proteinExistence type="predicted"/>
<organism evidence="2">
    <name type="scientific">viral metagenome</name>
    <dbReference type="NCBI Taxonomy" id="1070528"/>
    <lineage>
        <taxon>unclassified sequences</taxon>
        <taxon>metagenomes</taxon>
        <taxon>organismal metagenomes</taxon>
    </lineage>
</organism>
<dbReference type="EMBL" id="MN740973">
    <property type="protein sequence ID" value="QHU20774.1"/>
    <property type="molecule type" value="Genomic_DNA"/>
</dbReference>
<keyword evidence="1" id="KW-0472">Membrane</keyword>
<dbReference type="AlphaFoldDB" id="A0A6C0KW98"/>
<accession>A0A6C0KW98</accession>